<dbReference type="AlphaFoldDB" id="A0A838BDN6"/>
<reference evidence="8 9" key="1">
    <citation type="submission" date="2020-07" db="EMBL/GenBank/DDBJ databases">
        <title>Definition of the novel symbiovar canariense within Mesorhizobium novociceri, a new species of genus Mesorhizobium nodulating Cicer canariense in the Caldera de Taburiente National Park (La Palma, Canary Islands).</title>
        <authorList>
            <person name="Leon-Barrios M."/>
            <person name="Perez-Yepez J."/>
            <person name="Flores-Felix J.D."/>
            <person name="Ramirez-Baena M.H."/>
            <person name="Pulido-Suarez L."/>
            <person name="Igual J.M."/>
            <person name="Velazquez E."/>
            <person name="Peix A."/>
        </authorList>
    </citation>
    <scope>NUCLEOTIDE SEQUENCE [LARGE SCALE GENOMIC DNA]</scope>
    <source>
        <strain evidence="8 9">CCANP35</strain>
    </source>
</reference>
<dbReference type="GO" id="GO:0006002">
    <property type="term" value="P:fructose 6-phosphate metabolic process"/>
    <property type="evidence" value="ECO:0007669"/>
    <property type="project" value="TreeGrafter"/>
</dbReference>
<keyword evidence="6" id="KW-0315">Glutamine amidotransferase</keyword>
<keyword evidence="5" id="KW-0677">Repeat</keyword>
<name>A0A838BDN6_9HYPH</name>
<accession>A0A838BDN6</accession>
<feature type="domain" description="SIS" evidence="7">
    <location>
        <begin position="202"/>
        <end position="343"/>
    </location>
</feature>
<comment type="caution">
    <text evidence="8">The sequence shown here is derived from an EMBL/GenBank/DDBJ whole genome shotgun (WGS) entry which is preliminary data.</text>
</comment>
<evidence type="ECO:0000256" key="2">
    <source>
        <dbReference type="ARBA" id="ARBA00012916"/>
    </source>
</evidence>
<evidence type="ECO:0000256" key="1">
    <source>
        <dbReference type="ARBA" id="ARBA00001031"/>
    </source>
</evidence>
<dbReference type="Proteomes" id="UP000558284">
    <property type="component" value="Unassembled WGS sequence"/>
</dbReference>
<organism evidence="8 9">
    <name type="scientific">Mesorhizobium neociceri</name>
    <dbReference type="NCBI Taxonomy" id="1307853"/>
    <lineage>
        <taxon>Bacteria</taxon>
        <taxon>Pseudomonadati</taxon>
        <taxon>Pseudomonadota</taxon>
        <taxon>Alphaproteobacteria</taxon>
        <taxon>Hyphomicrobiales</taxon>
        <taxon>Phyllobacteriaceae</taxon>
        <taxon>Mesorhizobium</taxon>
    </lineage>
</organism>
<dbReference type="PANTHER" id="PTHR10937">
    <property type="entry name" value="GLUCOSAMINE--FRUCTOSE-6-PHOSPHATE AMINOTRANSFERASE, ISOMERIZING"/>
    <property type="match status" value="1"/>
</dbReference>
<dbReference type="GO" id="GO:0006047">
    <property type="term" value="P:UDP-N-acetylglucosamine metabolic process"/>
    <property type="evidence" value="ECO:0007669"/>
    <property type="project" value="TreeGrafter"/>
</dbReference>
<dbReference type="GO" id="GO:0004360">
    <property type="term" value="F:glutamine-fructose-6-phosphate transaminase (isomerizing) activity"/>
    <property type="evidence" value="ECO:0007669"/>
    <property type="project" value="UniProtKB-EC"/>
</dbReference>
<gene>
    <name evidence="8" type="ORF">H0241_31425</name>
</gene>
<dbReference type="EMBL" id="JACDTY010000026">
    <property type="protein sequence ID" value="MBA1144718.1"/>
    <property type="molecule type" value="Genomic_DNA"/>
</dbReference>
<protein>
    <recommendedName>
        <fullName evidence="3">Glutamine--fructose-6-phosphate aminotransferase [isomerizing]</fullName>
        <ecNumber evidence="2">2.6.1.16</ecNumber>
    </recommendedName>
</protein>
<proteinExistence type="predicted"/>
<keyword evidence="9" id="KW-1185">Reference proteome</keyword>
<dbReference type="InterPro" id="IPR035466">
    <property type="entry name" value="GlmS/AgaS_SIS"/>
</dbReference>
<evidence type="ECO:0000256" key="3">
    <source>
        <dbReference type="ARBA" id="ARBA00016090"/>
    </source>
</evidence>
<dbReference type="SUPFAM" id="SSF53697">
    <property type="entry name" value="SIS domain"/>
    <property type="match status" value="1"/>
</dbReference>
<dbReference type="InterPro" id="IPR001347">
    <property type="entry name" value="SIS_dom"/>
</dbReference>
<dbReference type="GO" id="GO:0097367">
    <property type="term" value="F:carbohydrate derivative binding"/>
    <property type="evidence" value="ECO:0007669"/>
    <property type="project" value="InterPro"/>
</dbReference>
<evidence type="ECO:0000313" key="9">
    <source>
        <dbReference type="Proteomes" id="UP000558284"/>
    </source>
</evidence>
<dbReference type="PROSITE" id="PS51464">
    <property type="entry name" value="SIS"/>
    <property type="match status" value="2"/>
</dbReference>
<dbReference type="Gene3D" id="3.40.50.10490">
    <property type="entry name" value="Glucose-6-phosphate isomerase like protein, domain 1"/>
    <property type="match status" value="2"/>
</dbReference>
<sequence length="353" mass="37604">MTVAKNFLADIREQPAAIRRALAGVTEAKAAQIEALSSAVASGRIRHIILTGMGGSLHSAYGSWQRLARTMAVPVSLWDTSELIQQAPEVLRADTLVIAISQSGESVELKKLTESASRPFSVISITNGPTNSLSAWADCAIATDAGREDAVSTKTYVAGFIALCVVERILLDRTRETAAEIELVADAAAAHLDRFEGGAHEAFEFLGHDKPLSFIARGASYSSAAMAALMTVEATKLDSTALTGGQFRHGPLELVREGFRAVLFLGSGPERELNELTAQDIARFGGRCLVIASNPPKELRRSGIEILELPNAPSVLLPALEIIPLQFMMVPLAVARGFTPAVFLNGTKVTTVE</sequence>
<evidence type="ECO:0000313" key="8">
    <source>
        <dbReference type="EMBL" id="MBA1144718.1"/>
    </source>
</evidence>
<keyword evidence="4" id="KW-0032">Aminotransferase</keyword>
<comment type="catalytic activity">
    <reaction evidence="1">
        <text>D-fructose 6-phosphate + L-glutamine = D-glucosamine 6-phosphate + L-glutamate</text>
        <dbReference type="Rhea" id="RHEA:13237"/>
        <dbReference type="ChEBI" id="CHEBI:29985"/>
        <dbReference type="ChEBI" id="CHEBI:58359"/>
        <dbReference type="ChEBI" id="CHEBI:58725"/>
        <dbReference type="ChEBI" id="CHEBI:61527"/>
        <dbReference type="EC" id="2.6.1.16"/>
    </reaction>
</comment>
<dbReference type="EC" id="2.6.1.16" evidence="2"/>
<evidence type="ECO:0000256" key="5">
    <source>
        <dbReference type="ARBA" id="ARBA00022737"/>
    </source>
</evidence>
<dbReference type="Pfam" id="PF01380">
    <property type="entry name" value="SIS"/>
    <property type="match status" value="2"/>
</dbReference>
<feature type="domain" description="SIS" evidence="7">
    <location>
        <begin position="36"/>
        <end position="176"/>
    </location>
</feature>
<evidence type="ECO:0000259" key="7">
    <source>
        <dbReference type="PROSITE" id="PS51464"/>
    </source>
</evidence>
<dbReference type="InterPro" id="IPR046348">
    <property type="entry name" value="SIS_dom_sf"/>
</dbReference>
<dbReference type="GO" id="GO:0005829">
    <property type="term" value="C:cytosol"/>
    <property type="evidence" value="ECO:0007669"/>
    <property type="project" value="TreeGrafter"/>
</dbReference>
<keyword evidence="4" id="KW-0808">Transferase</keyword>
<dbReference type="PANTHER" id="PTHR10937:SF0">
    <property type="entry name" value="GLUTAMINE--FRUCTOSE-6-PHOSPHATE TRANSAMINASE (ISOMERIZING)"/>
    <property type="match status" value="1"/>
</dbReference>
<evidence type="ECO:0000256" key="4">
    <source>
        <dbReference type="ARBA" id="ARBA00022576"/>
    </source>
</evidence>
<dbReference type="CDD" id="cd05008">
    <property type="entry name" value="SIS_GlmS_GlmD_1"/>
    <property type="match status" value="1"/>
</dbReference>
<evidence type="ECO:0000256" key="6">
    <source>
        <dbReference type="ARBA" id="ARBA00022962"/>
    </source>
</evidence>
<dbReference type="RefSeq" id="WP_181061645.1">
    <property type="nucleotide sequence ID" value="NZ_JACDTY010000026.1"/>
</dbReference>
<dbReference type="GO" id="GO:0006487">
    <property type="term" value="P:protein N-linked glycosylation"/>
    <property type="evidence" value="ECO:0007669"/>
    <property type="project" value="TreeGrafter"/>
</dbReference>